<dbReference type="Pfam" id="PF01590">
    <property type="entry name" value="GAF"/>
    <property type="match status" value="1"/>
</dbReference>
<dbReference type="Gene3D" id="3.30.450.40">
    <property type="match status" value="1"/>
</dbReference>
<gene>
    <name evidence="2" type="ORF">HHI36_008968</name>
</gene>
<dbReference type="InterPro" id="IPR003018">
    <property type="entry name" value="GAF"/>
</dbReference>
<evidence type="ECO:0000313" key="2">
    <source>
        <dbReference type="EMBL" id="KAL3269911.1"/>
    </source>
</evidence>
<accession>A0ABD2MTX1</accession>
<name>A0ABD2MTX1_9CUCU</name>
<keyword evidence="3" id="KW-1185">Reference proteome</keyword>
<comment type="caution">
    <text evidence="2">The sequence shown here is derived from an EMBL/GenBank/DDBJ whole genome shotgun (WGS) entry which is preliminary data.</text>
</comment>
<feature type="domain" description="GAF" evidence="1">
    <location>
        <begin position="106"/>
        <end position="213"/>
    </location>
</feature>
<protein>
    <recommendedName>
        <fullName evidence="1">GAF domain-containing protein</fullName>
    </recommendedName>
</protein>
<dbReference type="Proteomes" id="UP001516400">
    <property type="component" value="Unassembled WGS sequence"/>
</dbReference>
<evidence type="ECO:0000259" key="1">
    <source>
        <dbReference type="Pfam" id="PF01590"/>
    </source>
</evidence>
<evidence type="ECO:0000313" key="3">
    <source>
        <dbReference type="Proteomes" id="UP001516400"/>
    </source>
</evidence>
<dbReference type="EMBL" id="JABFTP020000021">
    <property type="protein sequence ID" value="KAL3269911.1"/>
    <property type="molecule type" value="Genomic_DNA"/>
</dbReference>
<dbReference type="SUPFAM" id="SSF55781">
    <property type="entry name" value="GAF domain-like"/>
    <property type="match status" value="1"/>
</dbReference>
<dbReference type="AlphaFoldDB" id="A0ABD2MTX1"/>
<dbReference type="InterPro" id="IPR029016">
    <property type="entry name" value="GAF-like_dom_sf"/>
</dbReference>
<organism evidence="2 3">
    <name type="scientific">Cryptolaemus montrouzieri</name>
    <dbReference type="NCBI Taxonomy" id="559131"/>
    <lineage>
        <taxon>Eukaryota</taxon>
        <taxon>Metazoa</taxon>
        <taxon>Ecdysozoa</taxon>
        <taxon>Arthropoda</taxon>
        <taxon>Hexapoda</taxon>
        <taxon>Insecta</taxon>
        <taxon>Pterygota</taxon>
        <taxon>Neoptera</taxon>
        <taxon>Endopterygota</taxon>
        <taxon>Coleoptera</taxon>
        <taxon>Polyphaga</taxon>
        <taxon>Cucujiformia</taxon>
        <taxon>Coccinelloidea</taxon>
        <taxon>Coccinellidae</taxon>
        <taxon>Scymninae</taxon>
        <taxon>Scymnini</taxon>
        <taxon>Cryptolaemus</taxon>
    </lineage>
</organism>
<reference evidence="2 3" key="1">
    <citation type="journal article" date="2021" name="BMC Biol.">
        <title>Horizontally acquired antibacterial genes associated with adaptive radiation of ladybird beetles.</title>
        <authorList>
            <person name="Li H.S."/>
            <person name="Tang X.F."/>
            <person name="Huang Y.H."/>
            <person name="Xu Z.Y."/>
            <person name="Chen M.L."/>
            <person name="Du X.Y."/>
            <person name="Qiu B.Y."/>
            <person name="Chen P.T."/>
            <person name="Zhang W."/>
            <person name="Slipinski A."/>
            <person name="Escalona H.E."/>
            <person name="Waterhouse R.M."/>
            <person name="Zwick A."/>
            <person name="Pang H."/>
        </authorList>
    </citation>
    <scope>NUCLEOTIDE SEQUENCE [LARGE SCALE GENOMIC DNA]</scope>
    <source>
        <strain evidence="2">SYSU2018</strain>
    </source>
</reference>
<sequence>MSTSTSVAEDDLDSIGAFLEANFGLVERWLKNHASAELRQKVDQALQNSPKNSTMTPDLFQLWLAASPSRTGDISSQNVRPNKDFDSMEESELFMELIRDVANELDIDVLCHKILKNVSILTHADRGSLFLTRGVGSDKYLIAKLFDVRHDTTLEEAIKMARAEEIRIPFGVGIAGSVAQSKTLINIKDAYTKSWILVNHNCFNSKPRKYQTKSFKLSQQTSL</sequence>
<proteinExistence type="predicted"/>